<evidence type="ECO:0000313" key="1">
    <source>
        <dbReference type="EMBL" id="GFZ00888.1"/>
    </source>
</evidence>
<protein>
    <submittedName>
        <fullName evidence="1">Uncharacterized protein</fullName>
    </submittedName>
</protein>
<gene>
    <name evidence="1" type="ORF">Acr_14g0005230</name>
</gene>
<accession>A0A7J0FSG7</accession>
<keyword evidence="2" id="KW-1185">Reference proteome</keyword>
<evidence type="ECO:0000313" key="2">
    <source>
        <dbReference type="Proteomes" id="UP000585474"/>
    </source>
</evidence>
<dbReference type="Proteomes" id="UP000585474">
    <property type="component" value="Unassembled WGS sequence"/>
</dbReference>
<organism evidence="1 2">
    <name type="scientific">Actinidia rufa</name>
    <dbReference type="NCBI Taxonomy" id="165716"/>
    <lineage>
        <taxon>Eukaryota</taxon>
        <taxon>Viridiplantae</taxon>
        <taxon>Streptophyta</taxon>
        <taxon>Embryophyta</taxon>
        <taxon>Tracheophyta</taxon>
        <taxon>Spermatophyta</taxon>
        <taxon>Magnoliopsida</taxon>
        <taxon>eudicotyledons</taxon>
        <taxon>Gunneridae</taxon>
        <taxon>Pentapetalae</taxon>
        <taxon>asterids</taxon>
        <taxon>Ericales</taxon>
        <taxon>Actinidiaceae</taxon>
        <taxon>Actinidia</taxon>
    </lineage>
</organism>
<dbReference type="EMBL" id="BJWL01000014">
    <property type="protein sequence ID" value="GFZ00888.1"/>
    <property type="molecule type" value="Genomic_DNA"/>
</dbReference>
<dbReference type="OrthoDB" id="432835at2759"/>
<comment type="caution">
    <text evidence="1">The sequence shown here is derived from an EMBL/GenBank/DDBJ whole genome shotgun (WGS) entry which is preliminary data.</text>
</comment>
<sequence>MVILEPSMDEQAISAFHCPTAKHGDRELSLIEGSQITQPWTLPLNVHGTWAATKVPKGKFSVESRSEAARLGIPWLDEGPSMEPLPWRESPWLLGGAYSVEGSSITVEPKSSELVRAGGSLPREAGRTFKLNRSYYMMVPFLLVLDADAEYGLDTSEFTYNPSESNRYQQTAAQPAEEKSRCIIM</sequence>
<reference evidence="1 2" key="1">
    <citation type="submission" date="2019-07" db="EMBL/GenBank/DDBJ databases">
        <title>De Novo Assembly of kiwifruit Actinidia rufa.</title>
        <authorList>
            <person name="Sugita-Konishi S."/>
            <person name="Sato K."/>
            <person name="Mori E."/>
            <person name="Abe Y."/>
            <person name="Kisaki G."/>
            <person name="Hamano K."/>
            <person name="Suezawa K."/>
            <person name="Otani M."/>
            <person name="Fukuda T."/>
            <person name="Manabe T."/>
            <person name="Gomi K."/>
            <person name="Tabuchi M."/>
            <person name="Akimitsu K."/>
            <person name="Kataoka I."/>
        </authorList>
    </citation>
    <scope>NUCLEOTIDE SEQUENCE [LARGE SCALE GENOMIC DNA]</scope>
    <source>
        <strain evidence="2">cv. Fuchu</strain>
    </source>
</reference>
<proteinExistence type="predicted"/>
<dbReference type="AlphaFoldDB" id="A0A7J0FSG7"/>
<name>A0A7J0FSG7_9ERIC</name>